<dbReference type="PANTHER" id="PTHR31527">
    <property type="entry name" value="RE64534P"/>
    <property type="match status" value="1"/>
</dbReference>
<name>A0A6P1D4Y3_9NOCA</name>
<feature type="domain" description="DUF1989" evidence="1">
    <location>
        <begin position="29"/>
        <end position="188"/>
    </location>
</feature>
<dbReference type="InterPro" id="IPR018959">
    <property type="entry name" value="DUF1989"/>
</dbReference>
<dbReference type="EMBL" id="JAAGUZ010000035">
    <property type="protein sequence ID" value="NEW45675.1"/>
    <property type="molecule type" value="Genomic_DNA"/>
</dbReference>
<gene>
    <name evidence="2" type="ORF">GV789_14640</name>
    <name evidence="3" type="ORF">GV794_06960</name>
</gene>
<dbReference type="EMBL" id="JAAGUX010000008">
    <property type="protein sequence ID" value="NEW55390.1"/>
    <property type="molecule type" value="Genomic_DNA"/>
</dbReference>
<evidence type="ECO:0000313" key="2">
    <source>
        <dbReference type="EMBL" id="NEW45675.1"/>
    </source>
</evidence>
<sequence length="221" mass="24212">MDHRGVVGPPAQCKLTFQQEATMQLLDVHVPAYTGRSILVREGQLVTITDVEGQQVGDMWAIDAADPGCWLSVSHTRDRLERLFPKLGQSFTDQRGVPILEYTADSSPGKHDMLFAPCDRWLYEAEGLVDHPNCRDNFLSSAKELGIDLGQVPDPVNLFQNSSPSPEGDLQVHPAASAAGDAVTFRAHRTIHVIVSACSVDYWPTNGDRCTSLNLQTKVSS</sequence>
<comment type="caution">
    <text evidence="2">The sequence shown here is derived from an EMBL/GenBank/DDBJ whole genome shotgun (WGS) entry which is preliminary data.</text>
</comment>
<evidence type="ECO:0000313" key="3">
    <source>
        <dbReference type="EMBL" id="NEW55390.1"/>
    </source>
</evidence>
<dbReference type="PANTHER" id="PTHR31527:SF0">
    <property type="entry name" value="RE64534P"/>
    <property type="match status" value="1"/>
</dbReference>
<evidence type="ECO:0000313" key="5">
    <source>
        <dbReference type="Proteomes" id="UP000470876"/>
    </source>
</evidence>
<dbReference type="Proteomes" id="UP000468928">
    <property type="component" value="Unassembled WGS sequence"/>
</dbReference>
<evidence type="ECO:0000313" key="4">
    <source>
        <dbReference type="Proteomes" id="UP000468928"/>
    </source>
</evidence>
<proteinExistence type="predicted"/>
<reference evidence="4 5" key="1">
    <citation type="submission" date="2020-01" db="EMBL/GenBank/DDBJ databases">
        <title>Genetics and antimicrobial susceptibilities of Nocardia species isolated from the soil; a comparison with species isolated from humans.</title>
        <authorList>
            <person name="Carrasco G."/>
            <person name="Monzon S."/>
            <person name="Sansegundo M."/>
            <person name="Garcia E."/>
            <person name="Garrido N."/>
            <person name="Medina M.J."/>
            <person name="Villalon P."/>
            <person name="Ramirez-Arocha A.C."/>
            <person name="Jimenez P."/>
            <person name="Cuesta I."/>
            <person name="Valdezate S."/>
        </authorList>
    </citation>
    <scope>NUCLEOTIDE SEQUENCE [LARGE SCALE GENOMIC DNA]</scope>
    <source>
        <strain evidence="2 4">CNM20110639</strain>
        <strain evidence="3 5">CNM20110649</strain>
    </source>
</reference>
<dbReference type="Pfam" id="PF09347">
    <property type="entry name" value="DUF1989"/>
    <property type="match status" value="1"/>
</dbReference>
<dbReference type="Proteomes" id="UP000470876">
    <property type="component" value="Unassembled WGS sequence"/>
</dbReference>
<protein>
    <submittedName>
        <fullName evidence="2">Urea carboxylase-associated family protein</fullName>
    </submittedName>
</protein>
<evidence type="ECO:0000259" key="1">
    <source>
        <dbReference type="Pfam" id="PF09347"/>
    </source>
</evidence>
<accession>A0A6P1D4Y3</accession>
<keyword evidence="5" id="KW-1185">Reference proteome</keyword>
<dbReference type="AlphaFoldDB" id="A0A6P1D4Y3"/>
<organism evidence="2 4">
    <name type="scientific">Nocardia cyriacigeorgica</name>
    <dbReference type="NCBI Taxonomy" id="135487"/>
    <lineage>
        <taxon>Bacteria</taxon>
        <taxon>Bacillati</taxon>
        <taxon>Actinomycetota</taxon>
        <taxon>Actinomycetes</taxon>
        <taxon>Mycobacteriales</taxon>
        <taxon>Nocardiaceae</taxon>
        <taxon>Nocardia</taxon>
    </lineage>
</organism>